<accession>A0ABQ2DCR7</accession>
<dbReference type="CDD" id="cd00130">
    <property type="entry name" value="PAS"/>
    <property type="match status" value="2"/>
</dbReference>
<dbReference type="EMBL" id="BMOD01000026">
    <property type="protein sequence ID" value="GGJ52973.1"/>
    <property type="molecule type" value="Genomic_DNA"/>
</dbReference>
<dbReference type="Pfam" id="PF13426">
    <property type="entry name" value="PAS_9"/>
    <property type="match status" value="1"/>
</dbReference>
<dbReference type="SUPFAM" id="SSF55781">
    <property type="entry name" value="GAF domain-like"/>
    <property type="match status" value="1"/>
</dbReference>
<protein>
    <recommendedName>
        <fullName evidence="7">PAS domain S-box protein</fullName>
    </recommendedName>
</protein>
<dbReference type="InterPro" id="IPR000014">
    <property type="entry name" value="PAS"/>
</dbReference>
<dbReference type="PANTHER" id="PTHR45228:SF1">
    <property type="entry name" value="CYCLIC DI-GMP PHOSPHODIESTERASE TM_0186"/>
    <property type="match status" value="1"/>
</dbReference>
<dbReference type="SMART" id="SM00471">
    <property type="entry name" value="HDc"/>
    <property type="match status" value="1"/>
</dbReference>
<dbReference type="Pfam" id="PF13487">
    <property type="entry name" value="HD_5"/>
    <property type="match status" value="1"/>
</dbReference>
<feature type="domain" description="PAC" evidence="3">
    <location>
        <begin position="248"/>
        <end position="299"/>
    </location>
</feature>
<comment type="caution">
    <text evidence="5">The sequence shown here is derived from an EMBL/GenBank/DDBJ whole genome shotgun (WGS) entry which is preliminary data.</text>
</comment>
<dbReference type="SUPFAM" id="SSF55785">
    <property type="entry name" value="PYP-like sensor domain (PAS domain)"/>
    <property type="match status" value="2"/>
</dbReference>
<evidence type="ECO:0000259" key="3">
    <source>
        <dbReference type="PROSITE" id="PS50113"/>
    </source>
</evidence>
<dbReference type="InterPro" id="IPR029016">
    <property type="entry name" value="GAF-like_dom_sf"/>
</dbReference>
<dbReference type="InterPro" id="IPR001610">
    <property type="entry name" value="PAC"/>
</dbReference>
<dbReference type="Gene3D" id="1.10.3210.10">
    <property type="entry name" value="Hypothetical protein af1432"/>
    <property type="match status" value="1"/>
</dbReference>
<feature type="domain" description="HD-GYP" evidence="4">
    <location>
        <begin position="465"/>
        <end position="661"/>
    </location>
</feature>
<dbReference type="PROSITE" id="PS51832">
    <property type="entry name" value="HD_GYP"/>
    <property type="match status" value="1"/>
</dbReference>
<proteinExistence type="predicted"/>
<name>A0ABQ2DCR7_9DEIO</name>
<organism evidence="5 6">
    <name type="scientific">Deinococcus roseus</name>
    <dbReference type="NCBI Taxonomy" id="392414"/>
    <lineage>
        <taxon>Bacteria</taxon>
        <taxon>Thermotogati</taxon>
        <taxon>Deinococcota</taxon>
        <taxon>Deinococci</taxon>
        <taxon>Deinococcales</taxon>
        <taxon>Deinococcaceae</taxon>
        <taxon>Deinococcus</taxon>
    </lineage>
</organism>
<dbReference type="RefSeq" id="WP_189006999.1">
    <property type="nucleotide sequence ID" value="NZ_BMOD01000026.1"/>
</dbReference>
<dbReference type="SUPFAM" id="SSF109604">
    <property type="entry name" value="HD-domain/PDEase-like"/>
    <property type="match status" value="1"/>
</dbReference>
<dbReference type="NCBIfam" id="TIGR00229">
    <property type="entry name" value="sensory_box"/>
    <property type="match status" value="2"/>
</dbReference>
<dbReference type="PROSITE" id="PS50113">
    <property type="entry name" value="PAC"/>
    <property type="match status" value="1"/>
</dbReference>
<dbReference type="CDD" id="cd00077">
    <property type="entry name" value="HDc"/>
    <property type="match status" value="1"/>
</dbReference>
<dbReference type="InterPro" id="IPR037522">
    <property type="entry name" value="HD_GYP_dom"/>
</dbReference>
<evidence type="ECO:0008006" key="7">
    <source>
        <dbReference type="Google" id="ProtNLM"/>
    </source>
</evidence>
<dbReference type="Proteomes" id="UP000632222">
    <property type="component" value="Unassembled WGS sequence"/>
</dbReference>
<dbReference type="InterPro" id="IPR013655">
    <property type="entry name" value="PAS_fold_3"/>
</dbReference>
<evidence type="ECO:0000313" key="5">
    <source>
        <dbReference type="EMBL" id="GGJ52973.1"/>
    </source>
</evidence>
<evidence type="ECO:0000256" key="1">
    <source>
        <dbReference type="SAM" id="MobiDB-lite"/>
    </source>
</evidence>
<dbReference type="InterPro" id="IPR003607">
    <property type="entry name" value="HD/PDEase_dom"/>
</dbReference>
<keyword evidence="6" id="KW-1185">Reference proteome</keyword>
<dbReference type="InterPro" id="IPR003018">
    <property type="entry name" value="GAF"/>
</dbReference>
<dbReference type="PANTHER" id="PTHR45228">
    <property type="entry name" value="CYCLIC DI-GMP PHOSPHODIESTERASE TM_0186-RELATED"/>
    <property type="match status" value="1"/>
</dbReference>
<feature type="region of interest" description="Disordered" evidence="1">
    <location>
        <begin position="651"/>
        <end position="678"/>
    </location>
</feature>
<dbReference type="Gene3D" id="3.30.450.40">
    <property type="match status" value="1"/>
</dbReference>
<dbReference type="Pfam" id="PF08447">
    <property type="entry name" value="PAS_3"/>
    <property type="match status" value="1"/>
</dbReference>
<dbReference type="SMART" id="SM00091">
    <property type="entry name" value="PAS"/>
    <property type="match status" value="2"/>
</dbReference>
<dbReference type="InterPro" id="IPR035965">
    <property type="entry name" value="PAS-like_dom_sf"/>
</dbReference>
<dbReference type="InterPro" id="IPR052020">
    <property type="entry name" value="Cyclic_di-GMP/3'3'-cGAMP_PDE"/>
</dbReference>
<sequence length="678" mass="76835">MTVSYPTQQQVAFSATEDSGLEISCSGVHFIQRSEPSQNIQEPTLSSGASELLEAAFWLNPLPMWVYEQHTLRFLEVNQAALNQYGYTREEFLRLTLLDIRPATEKPVLVQYFRTLQAAETEEDQVWLHQKKNGQCMEVQVQGQDLHFQGKQARLVVVSDVTEKNRMRQALQENQAQFQLIAENTVNLILRFDQNFHATYVSPSITAILGYSTEAFLSIPDYGYIHPEDLERVKQSVHEAVEGHLDQHILEYRIQHKEGHHLWCETAFRLIWEGDSFQGFISSSLDITERVVARQQLLASLDTSAQLVMLAEELEEASDPADVIRLALKHCTRVIPFDYGMFVTVRDHQYQVGSCLNLLPEEGEHLLQQYLRVSGPRLLHAFLSETPAFFGAGEAICEPAEALPRAGAHQLAVLPVTADGRIQGFLALGTRKDQVHFSEDARRILRAVRDRISHAFERNTYIEKLSSSREETLKAIGMVLEYRDYETKGHTDRVVQLSDLLGRAMGLSGDALDALRWGAYLHDTGKIAISDHILLKPGRLTPEEFEAVKKHSEIGFEMLKHIPSLPTSTLEVILHHHEKWDGGGYPRGLRGHSIPLAARIFTVVDVYDALISRRPYKEPFSHEAAMQEIQRCAGSMFDPQVVQVFSEMMEQHAAPEQPEADLQEADLQQSEQLPREAC</sequence>
<gene>
    <name evidence="5" type="ORF">GCM10008938_43710</name>
</gene>
<reference evidence="6" key="1">
    <citation type="journal article" date="2019" name="Int. J. Syst. Evol. Microbiol.">
        <title>The Global Catalogue of Microorganisms (GCM) 10K type strain sequencing project: providing services to taxonomists for standard genome sequencing and annotation.</title>
        <authorList>
            <consortium name="The Broad Institute Genomics Platform"/>
            <consortium name="The Broad Institute Genome Sequencing Center for Infectious Disease"/>
            <person name="Wu L."/>
            <person name="Ma J."/>
        </authorList>
    </citation>
    <scope>NUCLEOTIDE SEQUENCE [LARGE SCALE GENOMIC DNA]</scope>
    <source>
        <strain evidence="6">JCM 14370</strain>
    </source>
</reference>
<evidence type="ECO:0000259" key="4">
    <source>
        <dbReference type="PROSITE" id="PS51832"/>
    </source>
</evidence>
<dbReference type="SMART" id="SM00086">
    <property type="entry name" value="PAC"/>
    <property type="match status" value="2"/>
</dbReference>
<evidence type="ECO:0000259" key="2">
    <source>
        <dbReference type="PROSITE" id="PS50112"/>
    </source>
</evidence>
<dbReference type="InterPro" id="IPR000700">
    <property type="entry name" value="PAS-assoc_C"/>
</dbReference>
<feature type="domain" description="PAS" evidence="2">
    <location>
        <begin position="174"/>
        <end position="244"/>
    </location>
</feature>
<dbReference type="PROSITE" id="PS50112">
    <property type="entry name" value="PAS"/>
    <property type="match status" value="1"/>
</dbReference>
<dbReference type="Gene3D" id="3.30.450.20">
    <property type="entry name" value="PAS domain"/>
    <property type="match status" value="2"/>
</dbReference>
<dbReference type="Pfam" id="PF13185">
    <property type="entry name" value="GAF_2"/>
    <property type="match status" value="1"/>
</dbReference>
<evidence type="ECO:0000313" key="6">
    <source>
        <dbReference type="Proteomes" id="UP000632222"/>
    </source>
</evidence>